<keyword evidence="3 4" id="KW-0732">Signal</keyword>
<accession>A0A6G1X9G2</accession>
<evidence type="ECO:0000259" key="6">
    <source>
        <dbReference type="Pfam" id="PF24517"/>
    </source>
</evidence>
<dbReference type="RefSeq" id="WP_153729474.1">
    <property type="nucleotide sequence ID" value="NZ_WJNH01000010.1"/>
</dbReference>
<dbReference type="Gene3D" id="2.60.40.10">
    <property type="entry name" value="Immunoglobulins"/>
    <property type="match status" value="1"/>
</dbReference>
<evidence type="ECO:0000256" key="2">
    <source>
        <dbReference type="ARBA" id="ARBA00022525"/>
    </source>
</evidence>
<dbReference type="EMBL" id="WJNH01000010">
    <property type="protein sequence ID" value="MRG87582.1"/>
    <property type="molecule type" value="Genomic_DNA"/>
</dbReference>
<dbReference type="NCBIfam" id="NF033679">
    <property type="entry name" value="DNRLRE_dom"/>
    <property type="match status" value="1"/>
</dbReference>
<dbReference type="PANTHER" id="PTHR35902:SF3">
    <property type="entry name" value="NPCBM-ASSOCIATED, NEW3 DOMAIN OF ALPHA-GALACTOSIDASE"/>
    <property type="match status" value="1"/>
</dbReference>
<evidence type="ECO:0000256" key="1">
    <source>
        <dbReference type="ARBA" id="ARBA00004613"/>
    </source>
</evidence>
<comment type="caution">
    <text evidence="7">The sequence shown here is derived from an EMBL/GenBank/DDBJ whole genome shotgun (WGS) entry which is preliminary data.</text>
</comment>
<evidence type="ECO:0000313" key="8">
    <source>
        <dbReference type="Proteomes" id="UP000480185"/>
    </source>
</evidence>
<gene>
    <name evidence="7" type="ORF">GH754_14935</name>
</gene>
<proteinExistence type="predicted"/>
<dbReference type="AlphaFoldDB" id="A0A6G1X9G2"/>
<organism evidence="7 8">
    <name type="scientific">Salinibacillus xinjiangensis</name>
    <dbReference type="NCBI Taxonomy" id="1229268"/>
    <lineage>
        <taxon>Bacteria</taxon>
        <taxon>Bacillati</taxon>
        <taxon>Bacillota</taxon>
        <taxon>Bacilli</taxon>
        <taxon>Bacillales</taxon>
        <taxon>Bacillaceae</taxon>
        <taxon>Salinibacillus</taxon>
    </lineage>
</organism>
<feature type="signal peptide" evidence="4">
    <location>
        <begin position="1"/>
        <end position="28"/>
    </location>
</feature>
<dbReference type="OrthoDB" id="1099523at2"/>
<dbReference type="InterPro" id="IPR018905">
    <property type="entry name" value="A-galactase_NEW3"/>
</dbReference>
<feature type="domain" description="Alpha-galactosidase NEW3" evidence="5">
    <location>
        <begin position="602"/>
        <end position="663"/>
    </location>
</feature>
<evidence type="ECO:0000256" key="3">
    <source>
        <dbReference type="ARBA" id="ARBA00022729"/>
    </source>
</evidence>
<dbReference type="Pfam" id="PF10633">
    <property type="entry name" value="NPCBM_assoc"/>
    <property type="match status" value="2"/>
</dbReference>
<dbReference type="GO" id="GO:0005576">
    <property type="term" value="C:extracellular region"/>
    <property type="evidence" value="ECO:0007669"/>
    <property type="project" value="UniProtKB-SubCell"/>
</dbReference>
<sequence length="1164" mass="129239">MQKNHFRFLTSIMILTLLMSMFSTQSFATSHGESSDDTKNNRSVVPIDWSSISKEELTSKDAQLLEDVMLNSTKYILNTWYLENGYDEVDGYINFGGTSEVHIRGPSMAALGASVAIATGSFDSEVVGLSEEIARKRAIHVITSLAHHHRVNSSSGWGGSENHWQTPLWSFYTGFAGWLLWEDIESQDQDKIRNMIESEADGIPSPRYYKNKEGEIVYGGNTQSEENSSWASLLGLATAMMPNHPNWKEWQNNLVDLLIAAYARPADLRSDQVVNGRVLKEVLNGSNIENDGTVINHGFLHPIYMLAFDQSVNVALTSSLAGQFTPEAAFHNTDIIYNALVDKEFPTSHYNSPGGTIYRDGSSDIYYPEGNDWGTKFPLYFGQADVLANAFGFDNLSSTPASTWENLHIREALAMQERFEDGHSYDGLDESNYRLREERIAQIAGLSYLAKWIKKQGVFHVTDRAYTSDEADPIVGELEELELMVQSLIHDLSRSKTIENGKRNHIETVIKDLQGEIEDARTSYLDQHQKKFNSSLERALTTVEKLKKWLSEQVKAGHITKNITSQFMDLLEKINSRLSTLHKSSDGEVNATLVYREKAIDVGRTFQLSAVIENSGDRTLKNVKFSLNMPNGWTVKRVNKNETVEVEPGTSYGAKYEVTIPQDVHLPWNTAITGQAIYEVRGGEVQLPMRMPVGLEIYHFDPLPKLPEGATRSFSSEDSFVRGGNYADENYFQNTEIDVKLDRSSSYTREAYMKFDLSSLSMTPTAATIKLPVIRVGTDVKKQAVELVKDDWSEKSLTWNTKPEPSGITIAEWIPNTDGLEIDVTKYVKDALENGEDKLSIRIYGVESPGGENFAVYGSNNQLDPNLRPRIIFENTPQELSLNTKLQEVPAGVPVRVTGLFQNREEKNLLDVQVSLEVPDGWTAEAISADERDLSPQEETEFTWKVIPPDDAGVGTHDLKALATYMVDGEEHVLDSQLSVDISVLHHKLMEAFNNIGITDDSNPEPGNLDGSGNSFSARALADVGLTPGAEVTHNGVSFIWPDVPAGEPDNVKGKAAISVSDSGNLLGFIGIGVRDQTGVVTVIYNDGSSEELPVSFPNWAGTPPAEADVVAEFEYRNTQSGPANFGYGYQVFYDEVLVNPDKTVEAVVLPDNSSMHIFSLALE</sequence>
<feature type="chain" id="PRO_5026050518" evidence="4">
    <location>
        <begin position="29"/>
        <end position="1164"/>
    </location>
</feature>
<evidence type="ECO:0000256" key="4">
    <source>
        <dbReference type="SAM" id="SignalP"/>
    </source>
</evidence>
<keyword evidence="2" id="KW-0964">Secreted</keyword>
<dbReference type="InterPro" id="IPR013783">
    <property type="entry name" value="Ig-like_fold"/>
</dbReference>
<protein>
    <submittedName>
        <fullName evidence="7">DNRLRE domain-containing protein</fullName>
    </submittedName>
</protein>
<dbReference type="InterPro" id="IPR055372">
    <property type="entry name" value="CBM96"/>
</dbReference>
<reference evidence="7 8" key="1">
    <citation type="submission" date="2019-11" db="EMBL/GenBank/DDBJ databases">
        <authorList>
            <person name="Li J."/>
        </authorList>
    </citation>
    <scope>NUCLEOTIDE SEQUENCE [LARGE SCALE GENOMIC DNA]</scope>
    <source>
        <strain evidence="7 8">J4</strain>
    </source>
</reference>
<dbReference type="Proteomes" id="UP000480185">
    <property type="component" value="Unassembled WGS sequence"/>
</dbReference>
<dbReference type="PANTHER" id="PTHR35902">
    <property type="entry name" value="S-LAYER DOMAIN-LIKE PROTEIN-RELATED"/>
    <property type="match status" value="1"/>
</dbReference>
<evidence type="ECO:0000313" key="7">
    <source>
        <dbReference type="EMBL" id="MRG87582.1"/>
    </source>
</evidence>
<feature type="domain" description="Carbohydrate-binding module family 96" evidence="6">
    <location>
        <begin position="714"/>
        <end position="861"/>
    </location>
</feature>
<comment type="subcellular location">
    <subcellularLocation>
        <location evidence="1">Secreted</location>
    </subcellularLocation>
</comment>
<name>A0A6G1X9G2_9BACI</name>
<dbReference type="Pfam" id="PF24517">
    <property type="entry name" value="CBM96"/>
    <property type="match status" value="1"/>
</dbReference>
<keyword evidence="8" id="KW-1185">Reference proteome</keyword>
<evidence type="ECO:0000259" key="5">
    <source>
        <dbReference type="Pfam" id="PF10633"/>
    </source>
</evidence>
<feature type="domain" description="Alpha-galactosidase NEW3" evidence="5">
    <location>
        <begin position="891"/>
        <end position="965"/>
    </location>
</feature>